<evidence type="ECO:0000256" key="6">
    <source>
        <dbReference type="ARBA" id="ARBA00029555"/>
    </source>
</evidence>
<dbReference type="Pfam" id="PF14738">
    <property type="entry name" value="CFAP91"/>
    <property type="match status" value="1"/>
</dbReference>
<evidence type="ECO:0000256" key="8">
    <source>
        <dbReference type="SAM" id="MobiDB-lite"/>
    </source>
</evidence>
<feature type="region of interest" description="Disordered" evidence="8">
    <location>
        <begin position="1"/>
        <end position="69"/>
    </location>
</feature>
<evidence type="ECO:0000313" key="10">
    <source>
        <dbReference type="EMBL" id="KAK1343929.1"/>
    </source>
</evidence>
<proteinExistence type="inferred from homology"/>
<keyword evidence="2" id="KW-0963">Cytoplasm</keyword>
<dbReference type="AlphaFoldDB" id="A0AA40I6P1"/>
<evidence type="ECO:0000256" key="4">
    <source>
        <dbReference type="ARBA" id="ARBA00023273"/>
    </source>
</evidence>
<comment type="subcellular location">
    <subcellularLocation>
        <location evidence="1">Cytoplasm</location>
        <location evidence="1">Cytoskeleton</location>
        <location evidence="1">Cilium axoneme</location>
    </subcellularLocation>
</comment>
<keyword evidence="3" id="KW-0206">Cytoskeleton</keyword>
<evidence type="ECO:0000256" key="2">
    <source>
        <dbReference type="ARBA" id="ARBA00022490"/>
    </source>
</evidence>
<accession>A0AA40I6P1</accession>
<evidence type="ECO:0000313" key="11">
    <source>
        <dbReference type="Proteomes" id="UP001177744"/>
    </source>
</evidence>
<comment type="similarity">
    <text evidence="5">Belongs to the CFAP91 family.</text>
</comment>
<dbReference type="Proteomes" id="UP001177744">
    <property type="component" value="Unassembled WGS sequence"/>
</dbReference>
<dbReference type="InterPro" id="IPR026720">
    <property type="entry name" value="CFAP91"/>
</dbReference>
<dbReference type="EMBL" id="JAULJE010000004">
    <property type="protein sequence ID" value="KAK1343929.1"/>
    <property type="molecule type" value="Genomic_DNA"/>
</dbReference>
<feature type="coiled-coil region" evidence="7">
    <location>
        <begin position="677"/>
        <end position="704"/>
    </location>
</feature>
<evidence type="ECO:0000256" key="7">
    <source>
        <dbReference type="SAM" id="Coils"/>
    </source>
</evidence>
<keyword evidence="11" id="KW-1185">Reference proteome</keyword>
<evidence type="ECO:0000256" key="1">
    <source>
        <dbReference type="ARBA" id="ARBA00004430"/>
    </source>
</evidence>
<feature type="region of interest" description="Disordered" evidence="8">
    <location>
        <begin position="173"/>
        <end position="203"/>
    </location>
</feature>
<evidence type="ECO:0000256" key="5">
    <source>
        <dbReference type="ARBA" id="ARBA00029468"/>
    </source>
</evidence>
<gene>
    <name evidence="10" type="ORF">QTO34_014485</name>
</gene>
<evidence type="ECO:0000259" key="9">
    <source>
        <dbReference type="Pfam" id="PF14738"/>
    </source>
</evidence>
<name>A0AA40I6P1_CNENI</name>
<comment type="caution">
    <text evidence="10">The sequence shown here is derived from an EMBL/GenBank/DDBJ whole genome shotgun (WGS) entry which is preliminary data.</text>
</comment>
<dbReference type="GO" id="GO:0005930">
    <property type="term" value="C:axoneme"/>
    <property type="evidence" value="ECO:0007669"/>
    <property type="project" value="UniProtKB-SubCell"/>
</dbReference>
<sequence length="797" mass="91653">MSQTVTILEPQAKRQGFQTRCEAKSQARGRGSGGRTYDYLYGKGAPDLPPEVSPRGSTAQPEAGLRAGERKWRWREPLLPDFAAALRNSEQAGDKELRRRWQTLDGGRPAAQLPRASLRSSKPPMAAAQLSRAAEGSDGGAHSHKMAVPSLLSPASVAGARHDQARPRLETYTFPPASSKHQPIPSKYTVGTQTDYRDSEAQTDPYSPEYVVCQDSIPELLTLASLTWGRGLPAGQAEVEMIERAREKRAWEATLPPLSDTAQFEKRRRMMNAMERKEWAFREQEIEKLQEIRLEVLKELLRKRLQKNNEMTMKHLNAQWSNLQEAKEAKLAKIRRAHVSAIRKLMGKRENVEEKFKRRNIIKDYSDYASQVYGPLSRLGRFPDNDEDFVVKNHYLDTYEGLVELESCLPDFVTQPRIKAPKPKVTTTKAGFLKRAAKLENELAEVHKALLDKRNRVPEPKKPLLFLQRKPIPQPRLPTPTLEMTSNEEEDIEKAVIFLQKLLRGRVVQNVMFEGKEKRLELIQELRTTHALQEDDRLVRKTEKQVTLALQRQRNLHEHKVSLVENHLAGLEGRVLADMFDFLSKELVRLQEERRIHAFAMLAERQRRMREAEESGRRQVEQRRLREEDEIFKEATAAPAFLWHLGPGLPSQAHFVQKVVKVHQSTISSYLEDIILNTEANTAEEQARAEIEKMAKEINDIAYEMENRRTQLQSEEIVAELVYSFLIPEVQKDFVKEKGKPMQMRPFMIFLKDKLFQYPKDLKLSSGMGKFLKENHRAFLFQSLSSSLPADSRYTHL</sequence>
<dbReference type="PANTHER" id="PTHR22455">
    <property type="entry name" value="CILIA- AND FLAGELLA-ASSOCIATED PROTEIN 91"/>
    <property type="match status" value="1"/>
</dbReference>
<protein>
    <recommendedName>
        <fullName evidence="6">Cilia- and flagella-associated protein 91</fullName>
    </recommendedName>
</protein>
<keyword evidence="7" id="KW-0175">Coiled coil</keyword>
<reference evidence="10" key="1">
    <citation type="submission" date="2023-06" db="EMBL/GenBank/DDBJ databases">
        <title>Reference genome for the Northern bat (Eptesicus nilssonii), a most northern bat species.</title>
        <authorList>
            <person name="Laine V.N."/>
            <person name="Pulliainen A.T."/>
            <person name="Lilley T.M."/>
        </authorList>
    </citation>
    <scope>NUCLEOTIDE SEQUENCE</scope>
    <source>
        <strain evidence="10">BLF_Eptnil</strain>
        <tissue evidence="10">Kidney</tissue>
    </source>
</reference>
<organism evidence="10 11">
    <name type="scientific">Cnephaeus nilssonii</name>
    <name type="common">Northern bat</name>
    <name type="synonym">Eptesicus nilssonii</name>
    <dbReference type="NCBI Taxonomy" id="3371016"/>
    <lineage>
        <taxon>Eukaryota</taxon>
        <taxon>Metazoa</taxon>
        <taxon>Chordata</taxon>
        <taxon>Craniata</taxon>
        <taxon>Vertebrata</taxon>
        <taxon>Euteleostomi</taxon>
        <taxon>Mammalia</taxon>
        <taxon>Eutheria</taxon>
        <taxon>Laurasiatheria</taxon>
        <taxon>Chiroptera</taxon>
        <taxon>Yangochiroptera</taxon>
        <taxon>Vespertilionidae</taxon>
        <taxon>Cnephaeus</taxon>
    </lineage>
</organism>
<evidence type="ECO:0000256" key="3">
    <source>
        <dbReference type="ARBA" id="ARBA00023212"/>
    </source>
</evidence>
<dbReference type="PANTHER" id="PTHR22455:SF10">
    <property type="entry name" value="CILIA- AND FLAGELLA-ASSOCIATED PROTEIN 91"/>
    <property type="match status" value="1"/>
</dbReference>
<dbReference type="InterPro" id="IPR032840">
    <property type="entry name" value="CFAP91_dom"/>
</dbReference>
<keyword evidence="4" id="KW-0966">Cell projection</keyword>
<feature type="domain" description="CFAP91" evidence="9">
    <location>
        <begin position="192"/>
        <end position="344"/>
    </location>
</feature>
<feature type="region of interest" description="Disordered" evidence="8">
    <location>
        <begin position="100"/>
        <end position="145"/>
    </location>
</feature>